<reference evidence="3" key="1">
    <citation type="submission" date="2007-08" db="EMBL/GenBank/DDBJ databases">
        <title>Annotation of Burkholderia pseudomallei 1710a.</title>
        <authorList>
            <person name="Harkins D.M."/>
            <person name="DeShazer D."/>
            <person name="Woods D.E."/>
            <person name="Brinkac L.M."/>
            <person name="Brown K.A."/>
            <person name="Hung G.C."/>
            <person name="Tuanyok A."/>
            <person name="Zhang B."/>
            <person name="Nierman W.C."/>
        </authorList>
    </citation>
    <scope>NUCLEOTIDE SEQUENCE [LARGE SCALE GENOMIC DNA]</scope>
    <source>
        <strain evidence="3">1710a</strain>
    </source>
</reference>
<dbReference type="Gene3D" id="3.30.420.10">
    <property type="entry name" value="Ribonuclease H-like superfamily/Ribonuclease H"/>
    <property type="match status" value="1"/>
</dbReference>
<organism evidence="2 3">
    <name type="scientific">Burkholderia pseudomallei 1710a</name>
    <dbReference type="NCBI Taxonomy" id="320371"/>
    <lineage>
        <taxon>Bacteria</taxon>
        <taxon>Pseudomonadati</taxon>
        <taxon>Pseudomonadota</taxon>
        <taxon>Betaproteobacteria</taxon>
        <taxon>Burkholderiales</taxon>
        <taxon>Burkholderiaceae</taxon>
        <taxon>Burkholderia</taxon>
        <taxon>pseudomallei group</taxon>
    </lineage>
</organism>
<dbReference type="PANTHER" id="PTHR47515:SF1">
    <property type="entry name" value="BLR2054 PROTEIN"/>
    <property type="match status" value="1"/>
</dbReference>
<protein>
    <submittedName>
        <fullName evidence="2">Transposase B</fullName>
    </submittedName>
</protein>
<accession>A0A0E1VPX6</accession>
<dbReference type="AlphaFoldDB" id="A0A0E1VPX6"/>
<dbReference type="GO" id="GO:0015074">
    <property type="term" value="P:DNA integration"/>
    <property type="evidence" value="ECO:0007669"/>
    <property type="project" value="InterPro"/>
</dbReference>
<reference evidence="2 3" key="2">
    <citation type="submission" date="2009-05" db="EMBL/GenBank/DDBJ databases">
        <authorList>
            <person name="Harkins D.M."/>
            <person name="DeShazer D."/>
            <person name="Woods D.E."/>
            <person name="Brinkac L.M."/>
            <person name="Brown K.A."/>
            <person name="Hung G.C."/>
            <person name="Tuanyok A."/>
            <person name="Zhang B."/>
            <person name="Nierman W.C."/>
        </authorList>
    </citation>
    <scope>NUCLEOTIDE SEQUENCE [LARGE SCALE GENOMIC DNA]</scope>
    <source>
        <strain evidence="2 3">1710a</strain>
    </source>
</reference>
<evidence type="ECO:0000259" key="1">
    <source>
        <dbReference type="Pfam" id="PF13683"/>
    </source>
</evidence>
<dbReference type="InterPro" id="IPR036397">
    <property type="entry name" value="RNaseH_sf"/>
</dbReference>
<feature type="domain" description="Integrase catalytic" evidence="1">
    <location>
        <begin position="24"/>
        <end position="65"/>
    </location>
</feature>
<name>A0A0E1VPX6_BURPE</name>
<dbReference type="EMBL" id="CM000833">
    <property type="protein sequence ID" value="EET02838.1"/>
    <property type="molecule type" value="Genomic_DNA"/>
</dbReference>
<dbReference type="Pfam" id="PF13683">
    <property type="entry name" value="rve_3"/>
    <property type="match status" value="1"/>
</dbReference>
<sequence>MYHGAEFAAAKGMRWLRDAANGPAFIAPGSPWQNGFVERFNGKLHDELLNREWFRGRAETKMLIERSGYGPSSLTGFR</sequence>
<dbReference type="Proteomes" id="UP000001812">
    <property type="component" value="Chromosome II"/>
</dbReference>
<gene>
    <name evidence="2" type="ORF">BURPS1710A_A3166</name>
</gene>
<evidence type="ECO:0000313" key="3">
    <source>
        <dbReference type="Proteomes" id="UP000001812"/>
    </source>
</evidence>
<dbReference type="SUPFAM" id="SSF53098">
    <property type="entry name" value="Ribonuclease H-like"/>
    <property type="match status" value="1"/>
</dbReference>
<dbReference type="InterPro" id="IPR012337">
    <property type="entry name" value="RNaseH-like_sf"/>
</dbReference>
<dbReference type="PANTHER" id="PTHR47515">
    <property type="entry name" value="LOW CALCIUM RESPONSE LOCUS PROTEIN T"/>
    <property type="match status" value="1"/>
</dbReference>
<dbReference type="GO" id="GO:0003676">
    <property type="term" value="F:nucleic acid binding"/>
    <property type="evidence" value="ECO:0007669"/>
    <property type="project" value="InterPro"/>
</dbReference>
<evidence type="ECO:0000313" key="2">
    <source>
        <dbReference type="EMBL" id="EET02838.1"/>
    </source>
</evidence>
<dbReference type="InterPro" id="IPR001584">
    <property type="entry name" value="Integrase_cat-core"/>
</dbReference>
<dbReference type="HOGENOM" id="CLU_2822841_0_0_4"/>
<proteinExistence type="predicted"/>